<keyword evidence="3" id="KW-1133">Transmembrane helix</keyword>
<keyword evidence="3" id="KW-0812">Transmembrane</keyword>
<feature type="compositionally biased region" description="Basic and acidic residues" evidence="2">
    <location>
        <begin position="160"/>
        <end position="177"/>
    </location>
</feature>
<proteinExistence type="predicted"/>
<dbReference type="GeneID" id="39731631"/>
<dbReference type="VEuPathDB" id="PlasmoDB:PGAL8A_00309800"/>
<dbReference type="OMA" id="LQSNYNC"/>
<evidence type="ECO:0008006" key="6">
    <source>
        <dbReference type="Google" id="ProtNLM"/>
    </source>
</evidence>
<organism evidence="4 5">
    <name type="scientific">Plasmodium gallinaceum</name>
    <dbReference type="NCBI Taxonomy" id="5849"/>
    <lineage>
        <taxon>Eukaryota</taxon>
        <taxon>Sar</taxon>
        <taxon>Alveolata</taxon>
        <taxon>Apicomplexa</taxon>
        <taxon>Aconoidasida</taxon>
        <taxon>Haemosporida</taxon>
        <taxon>Plasmodiidae</taxon>
        <taxon>Plasmodium</taxon>
        <taxon>Plasmodium (Haemamoeba)</taxon>
    </lineage>
</organism>
<protein>
    <recommendedName>
        <fullName evidence="6">Peripheral plastid protein 1</fullName>
    </recommendedName>
</protein>
<feature type="transmembrane region" description="Helical" evidence="3">
    <location>
        <begin position="9"/>
        <end position="27"/>
    </location>
</feature>
<sequence>MRFFIGKTFLNILLIFLLNIYMFQGLIERNKVKFSRILNEKRFKKSEYFKFKQQYGISSRFKNYHLFINNWEGKKNKRSYKFKKHKVCSIFSNFMKKKNEENKKESKKILVNENENIDSKIINSKENIINNDEKKNNLVHDLHENKIDTKNNKLLRQEEKLNEENEKNSDNLNKENNRNVINNNSILKENVNSHNKNIMINFKDIDINSNKILKNINSYKKHLEILNEKSIISLNKIFCTYTKSLDENDDFKYFFENILKYLETNFHNYSLIGDIEKLNNEKTKKEYILNNLNYFIEVINMVDEQLFNILVFKIQFLKLKAINEIRNIISNKKYSTDYIEYSNNINNVVEKYKEQLKNLYPKNYEFNLYNKTLENYGLSLESCYKLPINKYKEFIDTNIEYINKISQDLTQKKKKNLYTEIERNKNYQSIMQIIDNQQKQIEVLQEQLESSVEGINGKYNPFHCAISYRIPDTNLNISTQYLKGKVNIKLNCIPDDSQHLLGSYGFVKSLPFGNLGLSFSLNF</sequence>
<reference evidence="4" key="1">
    <citation type="submission" date="2015-04" db="EMBL/GenBank/DDBJ databases">
        <authorList>
            <consortium name="Pathogen Informatics"/>
        </authorList>
    </citation>
    <scope>NUCLEOTIDE SEQUENCE [LARGE SCALE GENOMIC DNA]</scope>
    <source>
        <strain evidence="4">8A</strain>
    </source>
</reference>
<dbReference type="RefSeq" id="XP_028528694.1">
    <property type="nucleotide sequence ID" value="XM_028672108.1"/>
</dbReference>
<evidence type="ECO:0000256" key="1">
    <source>
        <dbReference type="SAM" id="Coils"/>
    </source>
</evidence>
<evidence type="ECO:0000256" key="3">
    <source>
        <dbReference type="SAM" id="Phobius"/>
    </source>
</evidence>
<dbReference type="OrthoDB" id="1597724at2759"/>
<keyword evidence="5" id="KW-1185">Reference proteome</keyword>
<keyword evidence="1" id="KW-0175">Coiled coil</keyword>
<gene>
    <name evidence="4" type="ORF">PGAL8A_00309800</name>
</gene>
<dbReference type="AlphaFoldDB" id="A0A1J1GTM9"/>
<dbReference type="EMBL" id="CVMV01000045">
    <property type="protein sequence ID" value="CRG95886.1"/>
    <property type="molecule type" value="Genomic_DNA"/>
</dbReference>
<name>A0A1J1GTM9_PLAGA</name>
<evidence type="ECO:0000256" key="2">
    <source>
        <dbReference type="SAM" id="MobiDB-lite"/>
    </source>
</evidence>
<keyword evidence="3" id="KW-0472">Membrane</keyword>
<feature type="region of interest" description="Disordered" evidence="2">
    <location>
        <begin position="160"/>
        <end position="179"/>
    </location>
</feature>
<feature type="coiled-coil region" evidence="1">
    <location>
        <begin position="427"/>
        <end position="454"/>
    </location>
</feature>
<accession>A0A1J1GTM9</accession>
<dbReference type="Proteomes" id="UP000220797">
    <property type="component" value="Unassembled WGS sequence"/>
</dbReference>
<evidence type="ECO:0000313" key="5">
    <source>
        <dbReference type="Proteomes" id="UP000220797"/>
    </source>
</evidence>
<comment type="caution">
    <text evidence="4">The sequence shown here is derived from an EMBL/GenBank/DDBJ whole genome shotgun (WGS) entry which is preliminary data.</text>
</comment>
<evidence type="ECO:0000313" key="4">
    <source>
        <dbReference type="EMBL" id="CRG95886.1"/>
    </source>
</evidence>